<reference evidence="2 3" key="1">
    <citation type="submission" date="2019-02" db="EMBL/GenBank/DDBJ databases">
        <title>Deep-cultivation of Planctomycetes and their phenomic and genomic characterization uncovers novel biology.</title>
        <authorList>
            <person name="Wiegand S."/>
            <person name="Jogler M."/>
            <person name="Boedeker C."/>
            <person name="Pinto D."/>
            <person name="Vollmers J."/>
            <person name="Rivas-Marin E."/>
            <person name="Kohn T."/>
            <person name="Peeters S.H."/>
            <person name="Heuer A."/>
            <person name="Rast P."/>
            <person name="Oberbeckmann S."/>
            <person name="Bunk B."/>
            <person name="Jeske O."/>
            <person name="Meyerdierks A."/>
            <person name="Storesund J.E."/>
            <person name="Kallscheuer N."/>
            <person name="Luecker S."/>
            <person name="Lage O.M."/>
            <person name="Pohl T."/>
            <person name="Merkel B.J."/>
            <person name="Hornburger P."/>
            <person name="Mueller R.-W."/>
            <person name="Bruemmer F."/>
            <person name="Labrenz M."/>
            <person name="Spormann A.M."/>
            <person name="Op den Camp H."/>
            <person name="Overmann J."/>
            <person name="Amann R."/>
            <person name="Jetten M.S.M."/>
            <person name="Mascher T."/>
            <person name="Medema M.H."/>
            <person name="Devos D.P."/>
            <person name="Kaster A.-K."/>
            <person name="Ovreas L."/>
            <person name="Rohde M."/>
            <person name="Galperin M.Y."/>
            <person name="Jogler C."/>
        </authorList>
    </citation>
    <scope>NUCLEOTIDE SEQUENCE [LARGE SCALE GENOMIC DNA]</scope>
    <source>
        <strain evidence="2 3">Pan265</strain>
    </source>
</reference>
<keyword evidence="3" id="KW-1185">Reference proteome</keyword>
<dbReference type="InterPro" id="IPR035093">
    <property type="entry name" value="RelE/ParE_toxin_dom_sf"/>
</dbReference>
<accession>A0A518BXZ1</accession>
<dbReference type="RefSeq" id="WP_145446039.1">
    <property type="nucleotide sequence ID" value="NZ_CP036280.1"/>
</dbReference>
<dbReference type="KEGG" id="mcad:Pan265_16950"/>
<sequence length="115" mass="13159">MNWRVEVTSQARADIKAVLRYTLDRFGPNQVRYYRVAIDDSLKHLETDPVSVPAKPLTPPLPSIRQLPVRLRGRSGRHALIYRLDEVARVVIVLRLLHRAMDLGRHVEGEAGEDD</sequence>
<evidence type="ECO:0000313" key="3">
    <source>
        <dbReference type="Proteomes" id="UP000320386"/>
    </source>
</evidence>
<dbReference type="AlphaFoldDB" id="A0A518BXZ1"/>
<dbReference type="EMBL" id="CP036280">
    <property type="protein sequence ID" value="QDU71841.1"/>
    <property type="molecule type" value="Genomic_DNA"/>
</dbReference>
<dbReference type="Gene3D" id="3.30.2310.20">
    <property type="entry name" value="RelE-like"/>
    <property type="match status" value="1"/>
</dbReference>
<keyword evidence="1" id="KW-1277">Toxin-antitoxin system</keyword>
<organism evidence="2 3">
    <name type="scientific">Mucisphaera calidilacus</name>
    <dbReference type="NCBI Taxonomy" id="2527982"/>
    <lineage>
        <taxon>Bacteria</taxon>
        <taxon>Pseudomonadati</taxon>
        <taxon>Planctomycetota</taxon>
        <taxon>Phycisphaerae</taxon>
        <taxon>Phycisphaerales</taxon>
        <taxon>Phycisphaeraceae</taxon>
        <taxon>Mucisphaera</taxon>
    </lineage>
</organism>
<evidence type="ECO:0000256" key="1">
    <source>
        <dbReference type="ARBA" id="ARBA00022649"/>
    </source>
</evidence>
<dbReference type="OrthoDB" id="516834at2"/>
<evidence type="ECO:0000313" key="2">
    <source>
        <dbReference type="EMBL" id="QDU71841.1"/>
    </source>
</evidence>
<protein>
    <submittedName>
        <fullName evidence="2">Plasmid stabilization system protein</fullName>
    </submittedName>
</protein>
<dbReference type="Proteomes" id="UP000320386">
    <property type="component" value="Chromosome"/>
</dbReference>
<dbReference type="InterPro" id="IPR007712">
    <property type="entry name" value="RelE/ParE_toxin"/>
</dbReference>
<gene>
    <name evidence="2" type="ORF">Pan265_16950</name>
</gene>
<dbReference type="Pfam" id="PF05016">
    <property type="entry name" value="ParE_toxin"/>
    <property type="match status" value="1"/>
</dbReference>
<name>A0A518BXZ1_9BACT</name>
<proteinExistence type="predicted"/>